<sequence>MVQVELSFIHRQMLIFDHDLLPRRYCVVRSDFLHDMVQVVGRLQLGPHRGDDVAVFDDSGGRALNSNECAVLQSSLQFIKYLSLRLHLYSPPLILLGIRLLALQLRSRLQLLAYNFPSRTRPQHAFGPRDLGPNPSCLLFRRPSCQVYPFNKRVLDGYGRSPRVAPIFFQYTPGTHAHDALSPIEFMRERFEKSVDERAKILCVMALPINNGAVDPIVIRPPAAFTRDGRHDNLNVLGERDIAFSPLPAVPEIRRSSLCFFLSHYLQVGQHGWFSRL</sequence>
<accession>A0A433QBJ8</accession>
<evidence type="ECO:0000313" key="1">
    <source>
        <dbReference type="EMBL" id="RUS27153.1"/>
    </source>
</evidence>
<comment type="caution">
    <text evidence="1">The sequence shown here is derived from an EMBL/GenBank/DDBJ whole genome shotgun (WGS) entry which is preliminary data.</text>
</comment>
<gene>
    <name evidence="1" type="ORF">BC938DRAFT_483651</name>
</gene>
<dbReference type="AlphaFoldDB" id="A0A433QBJ8"/>
<reference evidence="1 2" key="1">
    <citation type="journal article" date="2018" name="New Phytol.">
        <title>Phylogenomics of Endogonaceae and evolution of mycorrhizas within Mucoromycota.</title>
        <authorList>
            <person name="Chang Y."/>
            <person name="Desiro A."/>
            <person name="Na H."/>
            <person name="Sandor L."/>
            <person name="Lipzen A."/>
            <person name="Clum A."/>
            <person name="Barry K."/>
            <person name="Grigoriev I.V."/>
            <person name="Martin F.M."/>
            <person name="Stajich J.E."/>
            <person name="Smith M.E."/>
            <person name="Bonito G."/>
            <person name="Spatafora J.W."/>
        </authorList>
    </citation>
    <scope>NUCLEOTIDE SEQUENCE [LARGE SCALE GENOMIC DNA]</scope>
    <source>
        <strain evidence="1 2">AD002</strain>
    </source>
</reference>
<keyword evidence="2" id="KW-1185">Reference proteome</keyword>
<dbReference type="Proteomes" id="UP000274822">
    <property type="component" value="Unassembled WGS sequence"/>
</dbReference>
<dbReference type="EMBL" id="RBNJ01008949">
    <property type="protein sequence ID" value="RUS27153.1"/>
    <property type="molecule type" value="Genomic_DNA"/>
</dbReference>
<organism evidence="1 2">
    <name type="scientific">Jimgerdemannia flammicorona</name>
    <dbReference type="NCBI Taxonomy" id="994334"/>
    <lineage>
        <taxon>Eukaryota</taxon>
        <taxon>Fungi</taxon>
        <taxon>Fungi incertae sedis</taxon>
        <taxon>Mucoromycota</taxon>
        <taxon>Mucoromycotina</taxon>
        <taxon>Endogonomycetes</taxon>
        <taxon>Endogonales</taxon>
        <taxon>Endogonaceae</taxon>
        <taxon>Jimgerdemannia</taxon>
    </lineage>
</organism>
<name>A0A433QBJ8_9FUNG</name>
<protein>
    <submittedName>
        <fullName evidence="1">Uncharacterized protein</fullName>
    </submittedName>
</protein>
<proteinExistence type="predicted"/>
<evidence type="ECO:0000313" key="2">
    <source>
        <dbReference type="Proteomes" id="UP000274822"/>
    </source>
</evidence>